<reference evidence="1 2" key="1">
    <citation type="submission" date="2024-11" db="EMBL/GenBank/DDBJ databases">
        <title>A near-complete genome assembly of Cinchona calisaya.</title>
        <authorList>
            <person name="Lian D.C."/>
            <person name="Zhao X.W."/>
            <person name="Wei L."/>
        </authorList>
    </citation>
    <scope>NUCLEOTIDE SEQUENCE [LARGE SCALE GENOMIC DNA]</scope>
    <source>
        <tissue evidence="1">Nenye</tissue>
    </source>
</reference>
<evidence type="ECO:0000313" key="1">
    <source>
        <dbReference type="EMBL" id="KAL3508605.1"/>
    </source>
</evidence>
<protein>
    <submittedName>
        <fullName evidence="1">Uncharacterized protein</fullName>
    </submittedName>
</protein>
<keyword evidence="2" id="KW-1185">Reference proteome</keyword>
<organism evidence="1 2">
    <name type="scientific">Cinchona calisaya</name>
    <dbReference type="NCBI Taxonomy" id="153742"/>
    <lineage>
        <taxon>Eukaryota</taxon>
        <taxon>Viridiplantae</taxon>
        <taxon>Streptophyta</taxon>
        <taxon>Embryophyta</taxon>
        <taxon>Tracheophyta</taxon>
        <taxon>Spermatophyta</taxon>
        <taxon>Magnoliopsida</taxon>
        <taxon>eudicotyledons</taxon>
        <taxon>Gunneridae</taxon>
        <taxon>Pentapetalae</taxon>
        <taxon>asterids</taxon>
        <taxon>lamiids</taxon>
        <taxon>Gentianales</taxon>
        <taxon>Rubiaceae</taxon>
        <taxon>Cinchonoideae</taxon>
        <taxon>Cinchoneae</taxon>
        <taxon>Cinchona</taxon>
    </lineage>
</organism>
<comment type="caution">
    <text evidence="1">The sequence shown here is derived from an EMBL/GenBank/DDBJ whole genome shotgun (WGS) entry which is preliminary data.</text>
</comment>
<proteinExistence type="predicted"/>
<dbReference type="AlphaFoldDB" id="A0ABD2YR42"/>
<gene>
    <name evidence="1" type="ORF">ACH5RR_028006</name>
</gene>
<accession>A0ABD2YR42</accession>
<dbReference type="Proteomes" id="UP001630127">
    <property type="component" value="Unassembled WGS sequence"/>
</dbReference>
<evidence type="ECO:0000313" key="2">
    <source>
        <dbReference type="Proteomes" id="UP001630127"/>
    </source>
</evidence>
<sequence length="146" mass="16122">MSATKHALLGVAGSIIRAIGALNNDQHTHIWNNNPLRLSSLSHLPSSSLIFNEEKMERREKCLNKGVCKLEAALKSMQLQPQKRNALLTEYCGGNGQGNRGRTTTTAITDAEGINSVKRPSAHDQMRGKQGERAAYLFHLIYWGPN</sequence>
<dbReference type="EMBL" id="JBJUIK010000012">
    <property type="protein sequence ID" value="KAL3508605.1"/>
    <property type="molecule type" value="Genomic_DNA"/>
</dbReference>
<name>A0ABD2YR42_9GENT</name>